<evidence type="ECO:0000313" key="1">
    <source>
        <dbReference type="EMBL" id="MDQ0156756.1"/>
    </source>
</evidence>
<dbReference type="Pfam" id="PF14035">
    <property type="entry name" value="YlzJ"/>
    <property type="match status" value="1"/>
</dbReference>
<protein>
    <submittedName>
        <fullName evidence="1">Uncharacterized protein</fullName>
    </submittedName>
</protein>
<proteinExistence type="predicted"/>
<name>A0ABT9V723_9BACL</name>
<accession>A0ABT9V723</accession>
<evidence type="ECO:0000313" key="2">
    <source>
        <dbReference type="Proteomes" id="UP001231362"/>
    </source>
</evidence>
<keyword evidence="2" id="KW-1185">Reference proteome</keyword>
<organism evidence="1 2">
    <name type="scientific">Anoxybacillus andreesenii</name>
    <dbReference type="NCBI Taxonomy" id="1325932"/>
    <lineage>
        <taxon>Bacteria</taxon>
        <taxon>Bacillati</taxon>
        <taxon>Bacillota</taxon>
        <taxon>Bacilli</taxon>
        <taxon>Bacillales</taxon>
        <taxon>Anoxybacillaceae</taxon>
        <taxon>Anoxybacillus</taxon>
    </lineage>
</organism>
<sequence length="69" mass="8021">MILYTMMPHDLIFPTDENDYGKQLTVTYDGIPLMVEKTENAEYRVIRVLSSDPNHFLHQKYAPGSKISF</sequence>
<dbReference type="InterPro" id="IPR025619">
    <property type="entry name" value="YlzJ"/>
</dbReference>
<reference evidence="1 2" key="1">
    <citation type="submission" date="2023-07" db="EMBL/GenBank/DDBJ databases">
        <title>Genomic Encyclopedia of Type Strains, Phase IV (KMG-IV): sequencing the most valuable type-strain genomes for metagenomic binning, comparative biology and taxonomic classification.</title>
        <authorList>
            <person name="Goeker M."/>
        </authorList>
    </citation>
    <scope>NUCLEOTIDE SEQUENCE [LARGE SCALE GENOMIC DNA]</scope>
    <source>
        <strain evidence="1 2">DSM 23948</strain>
    </source>
</reference>
<dbReference type="EMBL" id="JAUSTU010000015">
    <property type="protein sequence ID" value="MDQ0156756.1"/>
    <property type="molecule type" value="Genomic_DNA"/>
</dbReference>
<comment type="caution">
    <text evidence="1">The sequence shown here is derived from an EMBL/GenBank/DDBJ whole genome shotgun (WGS) entry which is preliminary data.</text>
</comment>
<dbReference type="RefSeq" id="WP_307151256.1">
    <property type="nucleotide sequence ID" value="NZ_JAUSTU010000015.1"/>
</dbReference>
<dbReference type="Proteomes" id="UP001231362">
    <property type="component" value="Unassembled WGS sequence"/>
</dbReference>
<gene>
    <name evidence="1" type="ORF">J2S07_003079</name>
</gene>